<evidence type="ECO:0000256" key="15">
    <source>
        <dbReference type="SAM" id="MobiDB-lite"/>
    </source>
</evidence>
<evidence type="ECO:0000256" key="1">
    <source>
        <dbReference type="ARBA" id="ARBA00009409"/>
    </source>
</evidence>
<keyword evidence="9" id="KW-0234">DNA repair</keyword>
<dbReference type="SUPFAM" id="SSF57716">
    <property type="entry name" value="Glucocorticoid receptor-like (DNA-binding domain)"/>
    <property type="match status" value="1"/>
</dbReference>
<dbReference type="PANTHER" id="PTHR42697:SF1">
    <property type="entry name" value="ENDONUCLEASE 8"/>
    <property type="match status" value="1"/>
</dbReference>
<dbReference type="Proteomes" id="UP001316189">
    <property type="component" value="Chromosome"/>
</dbReference>
<evidence type="ECO:0000256" key="6">
    <source>
        <dbReference type="ARBA" id="ARBA00022801"/>
    </source>
</evidence>
<feature type="domain" description="FPG-type" evidence="16">
    <location>
        <begin position="225"/>
        <end position="263"/>
    </location>
</feature>
<comment type="catalytic activity">
    <reaction evidence="13">
        <text>2'-deoxyribonucleotide-(2'-deoxyribose 5'-phosphate)-2'-deoxyribonucleotide-DNA = a 3'-end 2'-deoxyribonucleotide-(2,3-dehydro-2,3-deoxyribose 5'-phosphate)-DNA + a 5'-end 5'-phospho-2'-deoxyribonucleoside-DNA + H(+)</text>
        <dbReference type="Rhea" id="RHEA:66592"/>
        <dbReference type="Rhea" id="RHEA-COMP:13180"/>
        <dbReference type="Rhea" id="RHEA-COMP:16897"/>
        <dbReference type="Rhea" id="RHEA-COMP:17067"/>
        <dbReference type="ChEBI" id="CHEBI:15378"/>
        <dbReference type="ChEBI" id="CHEBI:136412"/>
        <dbReference type="ChEBI" id="CHEBI:157695"/>
        <dbReference type="ChEBI" id="CHEBI:167181"/>
        <dbReference type="EC" id="4.2.99.18"/>
    </reaction>
</comment>
<dbReference type="Gene3D" id="3.20.190.10">
    <property type="entry name" value="MutM-like, N-terminal"/>
    <property type="match status" value="1"/>
</dbReference>
<proteinExistence type="inferred from homology"/>
<evidence type="ECO:0000256" key="2">
    <source>
        <dbReference type="ARBA" id="ARBA00012720"/>
    </source>
</evidence>
<keyword evidence="10" id="KW-0456">Lyase</keyword>
<feature type="domain" description="Formamidopyrimidine-DNA glycosylase catalytic" evidence="17">
    <location>
        <begin position="2"/>
        <end position="137"/>
    </location>
</feature>
<keyword evidence="6" id="KW-0378">Hydrolase</keyword>
<keyword evidence="5 14" id="KW-0863">Zinc-finger</keyword>
<feature type="region of interest" description="Disordered" evidence="15">
    <location>
        <begin position="211"/>
        <end position="231"/>
    </location>
</feature>
<dbReference type="PROSITE" id="PS01242">
    <property type="entry name" value="ZF_FPG_1"/>
    <property type="match status" value="1"/>
</dbReference>
<dbReference type="RefSeq" id="WP_227569801.1">
    <property type="nucleotide sequence ID" value="NZ_CP101988.1"/>
</dbReference>
<comment type="similarity">
    <text evidence="1">Belongs to the FPG family.</text>
</comment>
<dbReference type="Gene3D" id="1.10.8.50">
    <property type="match status" value="1"/>
</dbReference>
<dbReference type="InterPro" id="IPR015886">
    <property type="entry name" value="H2TH_FPG"/>
</dbReference>
<dbReference type="EMBL" id="CP101988">
    <property type="protein sequence ID" value="UUI74166.1"/>
    <property type="molecule type" value="Genomic_DNA"/>
</dbReference>
<accession>A0ABY5KY74</accession>
<dbReference type="PROSITE" id="PS51066">
    <property type="entry name" value="ZF_FPG_2"/>
    <property type="match status" value="1"/>
</dbReference>
<dbReference type="PROSITE" id="PS51068">
    <property type="entry name" value="FPG_CAT"/>
    <property type="match status" value="1"/>
</dbReference>
<evidence type="ECO:0000256" key="14">
    <source>
        <dbReference type="PROSITE-ProRule" id="PRU00391"/>
    </source>
</evidence>
<keyword evidence="19" id="KW-1185">Reference proteome</keyword>
<evidence type="ECO:0000256" key="5">
    <source>
        <dbReference type="ARBA" id="ARBA00022771"/>
    </source>
</evidence>
<reference evidence="18 19" key="1">
    <citation type="submission" date="2022-07" db="EMBL/GenBank/DDBJ databases">
        <title>Novel species in genus cellulomonas.</title>
        <authorList>
            <person name="Ye L."/>
        </authorList>
    </citation>
    <scope>NUCLEOTIDE SEQUENCE [LARGE SCALE GENOMIC DNA]</scope>
    <source>
        <strain evidence="19">zg-Y338</strain>
    </source>
</reference>
<dbReference type="InterPro" id="IPR012319">
    <property type="entry name" value="FPG_cat"/>
</dbReference>
<evidence type="ECO:0000256" key="10">
    <source>
        <dbReference type="ARBA" id="ARBA00023239"/>
    </source>
</evidence>
<keyword evidence="3" id="KW-0479">Metal-binding</keyword>
<evidence type="ECO:0000256" key="3">
    <source>
        <dbReference type="ARBA" id="ARBA00022723"/>
    </source>
</evidence>
<dbReference type="InterPro" id="IPR015887">
    <property type="entry name" value="DNA_glyclase_Znf_dom_DNA_BS"/>
</dbReference>
<evidence type="ECO:0000256" key="7">
    <source>
        <dbReference type="ARBA" id="ARBA00022833"/>
    </source>
</evidence>
<dbReference type="Pfam" id="PF06831">
    <property type="entry name" value="H2TH"/>
    <property type="match status" value="1"/>
</dbReference>
<evidence type="ECO:0000256" key="8">
    <source>
        <dbReference type="ARBA" id="ARBA00023125"/>
    </source>
</evidence>
<organism evidence="18 19">
    <name type="scientific">Cellulomonas chengniuliangii</name>
    <dbReference type="NCBI Taxonomy" id="2968084"/>
    <lineage>
        <taxon>Bacteria</taxon>
        <taxon>Bacillati</taxon>
        <taxon>Actinomycetota</taxon>
        <taxon>Actinomycetes</taxon>
        <taxon>Micrococcales</taxon>
        <taxon>Cellulomonadaceae</taxon>
        <taxon>Cellulomonas</taxon>
    </lineage>
</organism>
<dbReference type="SMART" id="SM01232">
    <property type="entry name" value="H2TH"/>
    <property type="match status" value="1"/>
</dbReference>
<keyword evidence="8" id="KW-0238">DNA-binding</keyword>
<gene>
    <name evidence="18" type="ORF">NP064_10060</name>
</gene>
<dbReference type="InterPro" id="IPR044090">
    <property type="entry name" value="Nei2_N"/>
</dbReference>
<dbReference type="InterPro" id="IPR000214">
    <property type="entry name" value="Znf_DNA_glyclase/AP_lyase"/>
</dbReference>
<keyword evidence="7" id="KW-0862">Zinc</keyword>
<dbReference type="Pfam" id="PF01149">
    <property type="entry name" value="Fapy_DNA_glyco"/>
    <property type="match status" value="1"/>
</dbReference>
<keyword evidence="4" id="KW-0227">DNA damage</keyword>
<dbReference type="SMART" id="SM00898">
    <property type="entry name" value="Fapy_DNA_glyco"/>
    <property type="match status" value="1"/>
</dbReference>
<keyword evidence="12" id="KW-0326">Glycosidase</keyword>
<dbReference type="SUPFAM" id="SSF46946">
    <property type="entry name" value="S13-like H2TH domain"/>
    <property type="match status" value="1"/>
</dbReference>
<evidence type="ECO:0000256" key="11">
    <source>
        <dbReference type="ARBA" id="ARBA00023268"/>
    </source>
</evidence>
<dbReference type="EC" id="4.2.99.18" evidence="2"/>
<evidence type="ECO:0000313" key="18">
    <source>
        <dbReference type="EMBL" id="UUI74166.1"/>
    </source>
</evidence>
<dbReference type="InterPro" id="IPR035937">
    <property type="entry name" value="FPG_N"/>
</dbReference>
<keyword evidence="11" id="KW-0511">Multifunctional enzyme</keyword>
<protein>
    <recommendedName>
        <fullName evidence="2">DNA-(apurinic or apyrimidinic site) lyase</fullName>
        <ecNumber evidence="2">4.2.99.18</ecNumber>
    </recommendedName>
</protein>
<evidence type="ECO:0000256" key="9">
    <source>
        <dbReference type="ARBA" id="ARBA00023204"/>
    </source>
</evidence>
<dbReference type="CDD" id="cd08971">
    <property type="entry name" value="AcNei2_N"/>
    <property type="match status" value="1"/>
</dbReference>
<dbReference type="SUPFAM" id="SSF81624">
    <property type="entry name" value="N-terminal domain of MutM-like DNA repair proteins"/>
    <property type="match status" value="1"/>
</dbReference>
<evidence type="ECO:0000256" key="4">
    <source>
        <dbReference type="ARBA" id="ARBA00022763"/>
    </source>
</evidence>
<evidence type="ECO:0000256" key="12">
    <source>
        <dbReference type="ARBA" id="ARBA00023295"/>
    </source>
</evidence>
<evidence type="ECO:0000313" key="19">
    <source>
        <dbReference type="Proteomes" id="UP001316189"/>
    </source>
</evidence>
<sequence>MPEGDIVRRTAARLDQALAGRPLTRAELRWPSAAGAGLTGRTVVANVPYGKHLLTRLDDGRTLHTHLRMEGRWSVERTGSRGAAGSGASVRAILGNETWTVLGKDLGMLDVLATRDEHQVIGHLGPDLLADDFPRAGLPEALRRWADRGPQPVADVLLDQRVVAGIGTIFMAESLFARGLWPWTPADEVPEPAHLLGVARRLMQRSVAATVPGSTGESGPGAQTLVHGRAGKPCRRCGAPIQVGEARPAPFTRPVFYCARCQTP</sequence>
<evidence type="ECO:0000259" key="16">
    <source>
        <dbReference type="PROSITE" id="PS51066"/>
    </source>
</evidence>
<name>A0ABY5KY74_9CELL</name>
<evidence type="ECO:0000259" key="17">
    <source>
        <dbReference type="PROSITE" id="PS51068"/>
    </source>
</evidence>
<dbReference type="InterPro" id="IPR010979">
    <property type="entry name" value="Ribosomal_uS13-like_H2TH"/>
</dbReference>
<dbReference type="PANTHER" id="PTHR42697">
    <property type="entry name" value="ENDONUCLEASE 8"/>
    <property type="match status" value="1"/>
</dbReference>
<evidence type="ECO:0000256" key="13">
    <source>
        <dbReference type="ARBA" id="ARBA00044632"/>
    </source>
</evidence>